<name>A0A8A0RLQ2_9FIRM</name>
<keyword evidence="1" id="KW-1133">Transmembrane helix</keyword>
<organism evidence="2 3">
    <name type="scientific">Koleobacter methoxysyntrophicus</name>
    <dbReference type="NCBI Taxonomy" id="2751313"/>
    <lineage>
        <taxon>Bacteria</taxon>
        <taxon>Bacillati</taxon>
        <taxon>Bacillota</taxon>
        <taxon>Clostridia</taxon>
        <taxon>Koleobacterales</taxon>
        <taxon>Koleobacteraceae</taxon>
        <taxon>Koleobacter</taxon>
    </lineage>
</organism>
<dbReference type="EMBL" id="CP059066">
    <property type="protein sequence ID" value="QSQ09335.1"/>
    <property type="molecule type" value="Genomic_DNA"/>
</dbReference>
<proteinExistence type="predicted"/>
<keyword evidence="1" id="KW-0812">Transmembrane</keyword>
<evidence type="ECO:0000313" key="2">
    <source>
        <dbReference type="EMBL" id="QSQ09335.1"/>
    </source>
</evidence>
<dbReference type="AlphaFoldDB" id="A0A8A0RLQ2"/>
<keyword evidence="1" id="KW-0472">Membrane</keyword>
<evidence type="ECO:0000256" key="1">
    <source>
        <dbReference type="SAM" id="Phobius"/>
    </source>
</evidence>
<gene>
    <name evidence="2" type="ORF">H0A61_01696</name>
</gene>
<reference evidence="2" key="1">
    <citation type="submission" date="2020-07" db="EMBL/GenBank/DDBJ databases">
        <title>Koleobacter methoxysyntrophicus gen. nov., sp. nov., a novel anaerobic bacterium isolated from deep subsurface oil field and proposal of Koleobacterales ord. nov. in the phylum Firmicutes.</title>
        <authorList>
            <person name="Sakamoto S."/>
            <person name="Tamaki H."/>
        </authorList>
    </citation>
    <scope>NUCLEOTIDE SEQUENCE</scope>
    <source>
        <strain evidence="2">NRmbB1</strain>
    </source>
</reference>
<protein>
    <submittedName>
        <fullName evidence="2">Uncharacterized protein</fullName>
    </submittedName>
</protein>
<evidence type="ECO:0000313" key="3">
    <source>
        <dbReference type="Proteomes" id="UP000662904"/>
    </source>
</evidence>
<feature type="transmembrane region" description="Helical" evidence="1">
    <location>
        <begin position="6"/>
        <end position="28"/>
    </location>
</feature>
<sequence length="58" mass="6707">MHLTFGIFLDIAIIMALGLFVAGVFIIVKNVINFFSKKIIFVRFYNKSSKEEPELLNR</sequence>
<dbReference type="KEGG" id="kme:H0A61_01696"/>
<keyword evidence="3" id="KW-1185">Reference proteome</keyword>
<dbReference type="RefSeq" id="WP_206706693.1">
    <property type="nucleotide sequence ID" value="NZ_CP059066.1"/>
</dbReference>
<accession>A0A8A0RLQ2</accession>
<dbReference type="Proteomes" id="UP000662904">
    <property type="component" value="Chromosome"/>
</dbReference>